<comment type="caution">
    <text evidence="5">The sequence shown here is derived from an EMBL/GenBank/DDBJ whole genome shotgun (WGS) entry which is preliminary data.</text>
</comment>
<keyword evidence="1" id="KW-0677">Repeat</keyword>
<evidence type="ECO:0000313" key="5">
    <source>
        <dbReference type="EMBL" id="PZR03579.1"/>
    </source>
</evidence>
<accession>A0A2W5SK84</accession>
<protein>
    <submittedName>
        <fullName evidence="5">ABC transporter ATP-binding protein</fullName>
    </submittedName>
</protein>
<evidence type="ECO:0000256" key="2">
    <source>
        <dbReference type="ARBA" id="ARBA00022741"/>
    </source>
</evidence>
<reference evidence="5 6" key="1">
    <citation type="submission" date="2017-08" db="EMBL/GenBank/DDBJ databases">
        <title>Infants hospitalized years apart are colonized by the same room-sourced microbial strains.</title>
        <authorList>
            <person name="Brooks B."/>
            <person name="Olm M.R."/>
            <person name="Firek B.A."/>
            <person name="Baker R."/>
            <person name="Thomas B.C."/>
            <person name="Morowitz M.J."/>
            <person name="Banfield J.F."/>
        </authorList>
    </citation>
    <scope>NUCLEOTIDE SEQUENCE [LARGE SCALE GENOMIC DNA]</scope>
    <source>
        <strain evidence="5">S2_003_000_R1_3</strain>
    </source>
</reference>
<dbReference type="AlphaFoldDB" id="A0A2W5SK84"/>
<dbReference type="EMBL" id="QFRA01000034">
    <property type="protein sequence ID" value="PZR03579.1"/>
    <property type="molecule type" value="Genomic_DNA"/>
</dbReference>
<proteinExistence type="predicted"/>
<dbReference type="GO" id="GO:0016887">
    <property type="term" value="F:ATP hydrolysis activity"/>
    <property type="evidence" value="ECO:0007669"/>
    <property type="project" value="InterPro"/>
</dbReference>
<gene>
    <name evidence="5" type="ORF">DI525_09565</name>
</gene>
<dbReference type="PROSITE" id="PS50893">
    <property type="entry name" value="ABC_TRANSPORTER_2"/>
    <property type="match status" value="2"/>
</dbReference>
<dbReference type="PANTHER" id="PTHR19211">
    <property type="entry name" value="ATP-BINDING TRANSPORT PROTEIN-RELATED"/>
    <property type="match status" value="1"/>
</dbReference>
<evidence type="ECO:0000256" key="1">
    <source>
        <dbReference type="ARBA" id="ARBA00022737"/>
    </source>
</evidence>
<evidence type="ECO:0000313" key="6">
    <source>
        <dbReference type="Proteomes" id="UP000249432"/>
    </source>
</evidence>
<sequence>MPTDTPATPLSGDSSASLTATTLSTDLSQTQLIANGVSFDYSGAPVLRNIDLTLSAGDVLGLVGDNGAGKSTLMWVLSGRRKPTSGVVTHVGQRVLGSQELEAPFDSTGEMLIKEALGPSLRRLQAFEEATEALADAETDEEVAQANERYSTIFSDVTAHDDWNAEHNADIILDSLGLTNDNSTTVNGESLLSRRTADLSGGQRARLGLALTLIRSPEILLLDEPTNHLDDRGRELVIDHIHNHAGVVVVATHDRDFLDAVCTQIGDIVPRREGIHIFRGNYTAYDKHRRHERALWEHQWKTEQKEKNQLEQDIEAHHESAGPKKAKRDNEKVMYGMAGNRAERQLSRRIRAARQRLTELEENGVEQPPAVLGLDAPLTAPVPRRRVAAGSDEDFAIKLQGLVVPDRVRVGSLTIRPGEKVVITGPNGAGKSSLLGAISGAIPTESGQVRVGEGQSIGVLRQEQRWDDHTQSAEDLYALAPHPTVSFDKLGLLAPEDAIRPVGDLSIGQQRRVALALIAARPPHILLLDEPTNHLSVDLIEEVQDAIASAEGTVLVVTHDRRMIERLEARHLIVDNHEVVEGQREHRSVEFQ</sequence>
<evidence type="ECO:0000256" key="3">
    <source>
        <dbReference type="ARBA" id="ARBA00022840"/>
    </source>
</evidence>
<dbReference type="SUPFAM" id="SSF52540">
    <property type="entry name" value="P-loop containing nucleoside triphosphate hydrolases"/>
    <property type="match status" value="2"/>
</dbReference>
<dbReference type="InterPro" id="IPR003439">
    <property type="entry name" value="ABC_transporter-like_ATP-bd"/>
</dbReference>
<dbReference type="Proteomes" id="UP000249432">
    <property type="component" value="Unassembled WGS sequence"/>
</dbReference>
<dbReference type="RefSeq" id="WP_303735478.1">
    <property type="nucleotide sequence ID" value="NZ_CAKZHK010000009.1"/>
</dbReference>
<dbReference type="GO" id="GO:0005524">
    <property type="term" value="F:ATP binding"/>
    <property type="evidence" value="ECO:0007669"/>
    <property type="project" value="UniProtKB-KW"/>
</dbReference>
<name>A0A2W5SK84_9CORY</name>
<dbReference type="PANTHER" id="PTHR19211:SF14">
    <property type="entry name" value="ATP-BINDING CASSETTE SUB-FAMILY F MEMBER 1"/>
    <property type="match status" value="1"/>
</dbReference>
<dbReference type="InterPro" id="IPR017871">
    <property type="entry name" value="ABC_transporter-like_CS"/>
</dbReference>
<dbReference type="InterPro" id="IPR027417">
    <property type="entry name" value="P-loop_NTPase"/>
</dbReference>
<dbReference type="InterPro" id="IPR003593">
    <property type="entry name" value="AAA+_ATPase"/>
</dbReference>
<feature type="domain" description="ABC transporter" evidence="4">
    <location>
        <begin position="390"/>
        <end position="592"/>
    </location>
</feature>
<dbReference type="SMART" id="SM00382">
    <property type="entry name" value="AAA"/>
    <property type="match status" value="2"/>
</dbReference>
<keyword evidence="2" id="KW-0547">Nucleotide-binding</keyword>
<dbReference type="Pfam" id="PF00005">
    <property type="entry name" value="ABC_tran"/>
    <property type="match status" value="2"/>
</dbReference>
<dbReference type="Gene3D" id="3.40.50.300">
    <property type="entry name" value="P-loop containing nucleotide triphosphate hydrolases"/>
    <property type="match status" value="2"/>
</dbReference>
<dbReference type="PROSITE" id="PS00211">
    <property type="entry name" value="ABC_TRANSPORTER_1"/>
    <property type="match status" value="1"/>
</dbReference>
<keyword evidence="3 5" id="KW-0067">ATP-binding</keyword>
<dbReference type="CDD" id="cd03221">
    <property type="entry name" value="ABCF_EF-3"/>
    <property type="match status" value="2"/>
</dbReference>
<feature type="domain" description="ABC transporter" evidence="4">
    <location>
        <begin position="32"/>
        <end position="298"/>
    </location>
</feature>
<dbReference type="InterPro" id="IPR050611">
    <property type="entry name" value="ABCF"/>
</dbReference>
<evidence type="ECO:0000259" key="4">
    <source>
        <dbReference type="PROSITE" id="PS50893"/>
    </source>
</evidence>
<dbReference type="FunFam" id="3.40.50.300:FF:000011">
    <property type="entry name" value="Putative ABC transporter ATP-binding component"/>
    <property type="match status" value="1"/>
</dbReference>
<organism evidence="5 6">
    <name type="scientific">Corynebacterium kroppenstedtii</name>
    <dbReference type="NCBI Taxonomy" id="161879"/>
    <lineage>
        <taxon>Bacteria</taxon>
        <taxon>Bacillati</taxon>
        <taxon>Actinomycetota</taxon>
        <taxon>Actinomycetes</taxon>
        <taxon>Mycobacteriales</taxon>
        <taxon>Corynebacteriaceae</taxon>
        <taxon>Corynebacterium</taxon>
    </lineage>
</organism>